<name>A0A919VHH4_9CLOT</name>
<accession>A0A919VHH4</accession>
<evidence type="ECO:0000256" key="1">
    <source>
        <dbReference type="SAM" id="Phobius"/>
    </source>
</evidence>
<reference evidence="2" key="1">
    <citation type="submission" date="2021-03" db="EMBL/GenBank/DDBJ databases">
        <title>Taxonomic study of Clostridium polyendosporum from meadow-gley soil under rice.</title>
        <authorList>
            <person name="Kobayashi H."/>
            <person name="Tanizawa Y."/>
            <person name="Yagura M."/>
        </authorList>
    </citation>
    <scope>NUCLEOTIDE SEQUENCE</scope>
    <source>
        <strain evidence="2">JCM 30710</strain>
    </source>
</reference>
<dbReference type="Proteomes" id="UP000679179">
    <property type="component" value="Unassembled WGS sequence"/>
</dbReference>
<keyword evidence="1" id="KW-0472">Membrane</keyword>
<feature type="transmembrane region" description="Helical" evidence="1">
    <location>
        <begin position="336"/>
        <end position="359"/>
    </location>
</feature>
<comment type="caution">
    <text evidence="2">The sequence shown here is derived from an EMBL/GenBank/DDBJ whole genome shotgun (WGS) entry which is preliminary data.</text>
</comment>
<evidence type="ECO:0000313" key="2">
    <source>
        <dbReference type="EMBL" id="GIM30257.1"/>
    </source>
</evidence>
<dbReference type="AlphaFoldDB" id="A0A919VHH4"/>
<evidence type="ECO:0000313" key="3">
    <source>
        <dbReference type="Proteomes" id="UP000679179"/>
    </source>
</evidence>
<keyword evidence="1" id="KW-1133">Transmembrane helix</keyword>
<dbReference type="RefSeq" id="WP_212904936.1">
    <property type="nucleotide sequence ID" value="NZ_BOPZ01000031.1"/>
</dbReference>
<feature type="transmembrane region" description="Helical" evidence="1">
    <location>
        <begin position="94"/>
        <end position="111"/>
    </location>
</feature>
<gene>
    <name evidence="2" type="ORF">CPJCM30710_29230</name>
</gene>
<feature type="transmembrane region" description="Helical" evidence="1">
    <location>
        <begin position="12"/>
        <end position="29"/>
    </location>
</feature>
<feature type="transmembrane region" description="Helical" evidence="1">
    <location>
        <begin position="41"/>
        <end position="60"/>
    </location>
</feature>
<feature type="transmembrane region" description="Helical" evidence="1">
    <location>
        <begin position="72"/>
        <end position="88"/>
    </location>
</feature>
<organism evidence="2 3">
    <name type="scientific">Clostridium polyendosporum</name>
    <dbReference type="NCBI Taxonomy" id="69208"/>
    <lineage>
        <taxon>Bacteria</taxon>
        <taxon>Bacillati</taxon>
        <taxon>Bacillota</taxon>
        <taxon>Clostridia</taxon>
        <taxon>Eubacteriales</taxon>
        <taxon>Clostridiaceae</taxon>
        <taxon>Clostridium</taxon>
    </lineage>
</organism>
<proteinExistence type="predicted"/>
<keyword evidence="1" id="KW-0812">Transmembrane</keyword>
<feature type="transmembrane region" description="Helical" evidence="1">
    <location>
        <begin position="215"/>
        <end position="241"/>
    </location>
</feature>
<dbReference type="EMBL" id="BOPZ01000031">
    <property type="protein sequence ID" value="GIM30257.1"/>
    <property type="molecule type" value="Genomic_DNA"/>
</dbReference>
<feature type="transmembrane region" description="Helical" evidence="1">
    <location>
        <begin position="123"/>
        <end position="144"/>
    </location>
</feature>
<feature type="transmembrane region" description="Helical" evidence="1">
    <location>
        <begin position="191"/>
        <end position="208"/>
    </location>
</feature>
<feature type="transmembrane region" description="Helical" evidence="1">
    <location>
        <begin position="253"/>
        <end position="273"/>
    </location>
</feature>
<protein>
    <submittedName>
        <fullName evidence="2">Uncharacterized protein</fullName>
    </submittedName>
</protein>
<keyword evidence="3" id="KW-1185">Reference proteome</keyword>
<sequence>MNKENYKINNYGLLISIFISIFVIFDNIRSAIMLKLFNVDFIVIARVNYFFIVCTILFFFTNVRQKKYDMKVLYLLIISIGFSMISLFMKSSTINDYIIVIGCYMIPILLLGGRLDNYITSKFFNCALNILNILTFVVLFLGIIDYLTKGMTQLFLANIAYFDDRYKELVYMNLNGIYRYFSFFGHPLRNAQLFLIFFICNNIFNKYFYTKINSVVISISTLIGVTISNSKLGVLLALILILVCNTNNSKKKYLYWIVSIIMIIIFVNSNLFYSTVIERLSSSSDLTSGRNEIMSAMLDGFVSKPGLLGDGLYYSYYVRLATGSGATSFEYPFIMFAYDLGIISTIFMYGLITVYPIILLIYHRNFYLCFMYIILLADVNSYNGLTNPGDFMAQFCFITFLFLNIDKIIIENSKS</sequence>
<feature type="transmembrane region" description="Helical" evidence="1">
    <location>
        <begin position="391"/>
        <end position="410"/>
    </location>
</feature>